<evidence type="ECO:0000313" key="2">
    <source>
        <dbReference type="EMBL" id="CAG6618206.1"/>
    </source>
</evidence>
<dbReference type="AlphaFoldDB" id="A0A8D8M059"/>
<name>A0A8D8M059_9HEMI</name>
<evidence type="ECO:0000256" key="1">
    <source>
        <dbReference type="SAM" id="Phobius"/>
    </source>
</evidence>
<reference evidence="2" key="1">
    <citation type="submission" date="2021-05" db="EMBL/GenBank/DDBJ databases">
        <authorList>
            <person name="Alioto T."/>
            <person name="Alioto T."/>
            <person name="Gomez Garrido J."/>
        </authorList>
    </citation>
    <scope>NUCLEOTIDE SEQUENCE</scope>
</reference>
<keyword evidence="1" id="KW-0472">Membrane</keyword>
<accession>A0A8D8M059</accession>
<proteinExistence type="predicted"/>
<keyword evidence="1" id="KW-0812">Transmembrane</keyword>
<sequence>MHRVGTVRDFRLIGKVHDPFPVATEIDSGLKRPPRFALGEFQHAGVPGHTLFAFDRVGRPRIVLVLVGNVWIFEYVAIPAFYSEDSVEASPLATKSGEHFRYVK</sequence>
<feature type="transmembrane region" description="Helical" evidence="1">
    <location>
        <begin position="62"/>
        <end position="82"/>
    </location>
</feature>
<keyword evidence="1" id="KW-1133">Transmembrane helix</keyword>
<organism evidence="2">
    <name type="scientific">Cacopsylla melanoneura</name>
    <dbReference type="NCBI Taxonomy" id="428564"/>
    <lineage>
        <taxon>Eukaryota</taxon>
        <taxon>Metazoa</taxon>
        <taxon>Ecdysozoa</taxon>
        <taxon>Arthropoda</taxon>
        <taxon>Hexapoda</taxon>
        <taxon>Insecta</taxon>
        <taxon>Pterygota</taxon>
        <taxon>Neoptera</taxon>
        <taxon>Paraneoptera</taxon>
        <taxon>Hemiptera</taxon>
        <taxon>Sternorrhyncha</taxon>
        <taxon>Psylloidea</taxon>
        <taxon>Psyllidae</taxon>
        <taxon>Psyllinae</taxon>
        <taxon>Cacopsylla</taxon>
    </lineage>
</organism>
<dbReference type="EMBL" id="HBUF01041314">
    <property type="protein sequence ID" value="CAG6618206.1"/>
    <property type="molecule type" value="Transcribed_RNA"/>
</dbReference>
<protein>
    <submittedName>
        <fullName evidence="2">Uncharacterized protein</fullName>
    </submittedName>
</protein>